<dbReference type="PANTHER" id="PTHR42709">
    <property type="entry name" value="ALKALINE PHOSPHATASE LIKE PROTEIN"/>
    <property type="match status" value="1"/>
</dbReference>
<protein>
    <submittedName>
        <fullName evidence="4">Membrane protein DedA with SNARE-associated domain</fullName>
    </submittedName>
</protein>
<feature type="transmembrane region" description="Helical" evidence="2">
    <location>
        <begin position="134"/>
        <end position="156"/>
    </location>
</feature>
<keyword evidence="2" id="KW-0472">Membrane</keyword>
<evidence type="ECO:0000259" key="3">
    <source>
        <dbReference type="Pfam" id="PF09335"/>
    </source>
</evidence>
<dbReference type="Proteomes" id="UP001646157">
    <property type="component" value="Unassembled WGS sequence"/>
</dbReference>
<dbReference type="InterPro" id="IPR051311">
    <property type="entry name" value="DedA_domain"/>
</dbReference>
<keyword evidence="2" id="KW-0812">Transmembrane</keyword>
<feature type="transmembrane region" description="Helical" evidence="2">
    <location>
        <begin position="104"/>
        <end position="122"/>
    </location>
</feature>
<name>A0ABS2N8L9_9BACI</name>
<organism evidence="4 5">
    <name type="scientific">Rossellomorea pakistanensis</name>
    <dbReference type="NCBI Taxonomy" id="992288"/>
    <lineage>
        <taxon>Bacteria</taxon>
        <taxon>Bacillati</taxon>
        <taxon>Bacillota</taxon>
        <taxon>Bacilli</taxon>
        <taxon>Bacillales</taxon>
        <taxon>Bacillaceae</taxon>
        <taxon>Rossellomorea</taxon>
    </lineage>
</organism>
<sequence length="200" mass="22559">MSHDFLLEILQALSDLGIFGIAIGLMIEIIPSEIVLAYGGFLISTKKIGFVSALIAGVLGGTLAQLFLYWLGIYGGRPFFEKWGKYFFIHEKHLQSSEKWFEKYGNVVIFTARFIPIVRHAISIPAGVCKMKFSLFLIYSIAAMIPWTILFLLVGMELGTHWNQIESVGIKYIKPIALMASGVTLTYLLYHLFKNRTKSQ</sequence>
<gene>
    <name evidence="4" type="ORF">JOC86_000739</name>
</gene>
<reference evidence="4 5" key="1">
    <citation type="submission" date="2021-01" db="EMBL/GenBank/DDBJ databases">
        <title>Genomic Encyclopedia of Type Strains, Phase IV (KMG-IV): sequencing the most valuable type-strain genomes for metagenomic binning, comparative biology and taxonomic classification.</title>
        <authorList>
            <person name="Goeker M."/>
        </authorList>
    </citation>
    <scope>NUCLEOTIDE SEQUENCE [LARGE SCALE GENOMIC DNA]</scope>
    <source>
        <strain evidence="4 5">DSM 24834</strain>
    </source>
</reference>
<keyword evidence="2" id="KW-1133">Transmembrane helix</keyword>
<evidence type="ECO:0000256" key="1">
    <source>
        <dbReference type="ARBA" id="ARBA00010792"/>
    </source>
</evidence>
<dbReference type="RefSeq" id="WP_205168384.1">
    <property type="nucleotide sequence ID" value="NZ_JAFBDZ010000001.1"/>
</dbReference>
<proteinExistence type="inferred from homology"/>
<dbReference type="PANTHER" id="PTHR42709:SF8">
    <property type="entry name" value="UNDECAPRENYL PHOSPHATE TRANSPORTER A"/>
    <property type="match status" value="1"/>
</dbReference>
<evidence type="ECO:0000256" key="2">
    <source>
        <dbReference type="SAM" id="Phobius"/>
    </source>
</evidence>
<feature type="domain" description="VTT" evidence="3">
    <location>
        <begin position="30"/>
        <end position="155"/>
    </location>
</feature>
<feature type="transmembrane region" description="Helical" evidence="2">
    <location>
        <begin position="50"/>
        <end position="71"/>
    </location>
</feature>
<feature type="transmembrane region" description="Helical" evidence="2">
    <location>
        <begin position="176"/>
        <end position="193"/>
    </location>
</feature>
<dbReference type="Pfam" id="PF09335">
    <property type="entry name" value="VTT_dom"/>
    <property type="match status" value="1"/>
</dbReference>
<comment type="similarity">
    <text evidence="1">Belongs to the DedA family.</text>
</comment>
<evidence type="ECO:0000313" key="4">
    <source>
        <dbReference type="EMBL" id="MBM7584202.1"/>
    </source>
</evidence>
<evidence type="ECO:0000313" key="5">
    <source>
        <dbReference type="Proteomes" id="UP001646157"/>
    </source>
</evidence>
<comment type="caution">
    <text evidence="4">The sequence shown here is derived from an EMBL/GenBank/DDBJ whole genome shotgun (WGS) entry which is preliminary data.</text>
</comment>
<dbReference type="EMBL" id="JAFBDZ010000001">
    <property type="protein sequence ID" value="MBM7584202.1"/>
    <property type="molecule type" value="Genomic_DNA"/>
</dbReference>
<keyword evidence="5" id="KW-1185">Reference proteome</keyword>
<dbReference type="InterPro" id="IPR032816">
    <property type="entry name" value="VTT_dom"/>
</dbReference>
<feature type="transmembrane region" description="Helical" evidence="2">
    <location>
        <begin position="16"/>
        <end position="38"/>
    </location>
</feature>
<accession>A0ABS2N8L9</accession>